<accession>A0A8K0K8J0</accession>
<dbReference type="GO" id="GO:0032580">
    <property type="term" value="C:Golgi cisterna membrane"/>
    <property type="evidence" value="ECO:0007669"/>
    <property type="project" value="UniProtKB-SubCell"/>
</dbReference>
<reference evidence="11" key="1">
    <citation type="submission" date="2013-04" db="EMBL/GenBank/DDBJ databases">
        <authorList>
            <person name="Qu J."/>
            <person name="Murali S.C."/>
            <person name="Bandaranaike D."/>
            <person name="Bellair M."/>
            <person name="Blankenburg K."/>
            <person name="Chao H."/>
            <person name="Dinh H."/>
            <person name="Doddapaneni H."/>
            <person name="Downs B."/>
            <person name="Dugan-Rocha S."/>
            <person name="Elkadiri S."/>
            <person name="Gnanaolivu R.D."/>
            <person name="Hernandez B."/>
            <person name="Javaid M."/>
            <person name="Jayaseelan J.C."/>
            <person name="Lee S."/>
            <person name="Li M."/>
            <person name="Ming W."/>
            <person name="Munidasa M."/>
            <person name="Muniz J."/>
            <person name="Nguyen L."/>
            <person name="Ongeri F."/>
            <person name="Osuji N."/>
            <person name="Pu L.-L."/>
            <person name="Puazo M."/>
            <person name="Qu C."/>
            <person name="Quiroz J."/>
            <person name="Raj R."/>
            <person name="Weissenberger G."/>
            <person name="Xin Y."/>
            <person name="Zou X."/>
            <person name="Han Y."/>
            <person name="Richards S."/>
            <person name="Worley K."/>
            <person name="Muzny D."/>
            <person name="Gibbs R."/>
        </authorList>
    </citation>
    <scope>NUCLEOTIDE SEQUENCE</scope>
    <source>
        <strain evidence="11">Sampled in the wild</strain>
    </source>
</reference>
<gene>
    <name evidence="11" type="ORF">J437_LFUL004920</name>
</gene>
<evidence type="ECO:0000256" key="3">
    <source>
        <dbReference type="ARBA" id="ARBA00022679"/>
    </source>
</evidence>
<organism evidence="11 12">
    <name type="scientific">Ladona fulva</name>
    <name type="common">Scarce chaser dragonfly</name>
    <name type="synonym">Libellula fulva</name>
    <dbReference type="NCBI Taxonomy" id="123851"/>
    <lineage>
        <taxon>Eukaryota</taxon>
        <taxon>Metazoa</taxon>
        <taxon>Ecdysozoa</taxon>
        <taxon>Arthropoda</taxon>
        <taxon>Hexapoda</taxon>
        <taxon>Insecta</taxon>
        <taxon>Pterygota</taxon>
        <taxon>Palaeoptera</taxon>
        <taxon>Odonata</taxon>
        <taxon>Epiprocta</taxon>
        <taxon>Anisoptera</taxon>
        <taxon>Libelluloidea</taxon>
        <taxon>Libellulidae</taxon>
        <taxon>Ladona</taxon>
    </lineage>
</organism>
<dbReference type="Proteomes" id="UP000792457">
    <property type="component" value="Unassembled WGS sequence"/>
</dbReference>
<evidence type="ECO:0000256" key="1">
    <source>
        <dbReference type="ARBA" id="ARBA00004447"/>
    </source>
</evidence>
<keyword evidence="12" id="KW-1185">Reference proteome</keyword>
<evidence type="ECO:0000256" key="9">
    <source>
        <dbReference type="RuleBase" id="RU364016"/>
    </source>
</evidence>
<evidence type="ECO:0000256" key="8">
    <source>
        <dbReference type="ARBA" id="ARBA00023136"/>
    </source>
</evidence>
<feature type="region of interest" description="Disordered" evidence="10">
    <location>
        <begin position="356"/>
        <end position="376"/>
    </location>
</feature>
<dbReference type="PANTHER" id="PTHR12369:SF13">
    <property type="entry name" value="HEXOSYLTRANSFERASE"/>
    <property type="match status" value="1"/>
</dbReference>
<keyword evidence="5 9" id="KW-0735">Signal-anchor</keyword>
<feature type="compositionally biased region" description="Polar residues" evidence="10">
    <location>
        <begin position="357"/>
        <end position="376"/>
    </location>
</feature>
<dbReference type="GO" id="GO:0047238">
    <property type="term" value="F:glucuronosyl-N-acetylgalactosaminyl-proteoglycan 4-beta-N-acetylgalactosaminyltransferase activity"/>
    <property type="evidence" value="ECO:0007669"/>
    <property type="project" value="TreeGrafter"/>
</dbReference>
<dbReference type="OrthoDB" id="9985088at2759"/>
<keyword evidence="4 9" id="KW-0812">Transmembrane</keyword>
<evidence type="ECO:0000313" key="11">
    <source>
        <dbReference type="EMBL" id="KAG8229514.1"/>
    </source>
</evidence>
<evidence type="ECO:0000313" key="12">
    <source>
        <dbReference type="Proteomes" id="UP000792457"/>
    </source>
</evidence>
<reference evidence="11" key="2">
    <citation type="submission" date="2017-10" db="EMBL/GenBank/DDBJ databases">
        <title>Ladona fulva Genome sequencing and assembly.</title>
        <authorList>
            <person name="Murali S."/>
            <person name="Richards S."/>
            <person name="Bandaranaike D."/>
            <person name="Bellair M."/>
            <person name="Blankenburg K."/>
            <person name="Chao H."/>
            <person name="Dinh H."/>
            <person name="Doddapaneni H."/>
            <person name="Dugan-Rocha S."/>
            <person name="Elkadiri S."/>
            <person name="Gnanaolivu R."/>
            <person name="Hernandez B."/>
            <person name="Skinner E."/>
            <person name="Javaid M."/>
            <person name="Lee S."/>
            <person name="Li M."/>
            <person name="Ming W."/>
            <person name="Munidasa M."/>
            <person name="Muniz J."/>
            <person name="Nguyen L."/>
            <person name="Hughes D."/>
            <person name="Osuji N."/>
            <person name="Pu L.-L."/>
            <person name="Puazo M."/>
            <person name="Qu C."/>
            <person name="Quiroz J."/>
            <person name="Raj R."/>
            <person name="Weissenberger G."/>
            <person name="Xin Y."/>
            <person name="Zou X."/>
            <person name="Han Y."/>
            <person name="Worley K."/>
            <person name="Muzny D."/>
            <person name="Gibbs R."/>
        </authorList>
    </citation>
    <scope>NUCLEOTIDE SEQUENCE</scope>
    <source>
        <strain evidence="11">Sampled in the wild</strain>
    </source>
</reference>
<proteinExistence type="inferred from homology"/>
<keyword evidence="7 9" id="KW-0333">Golgi apparatus</keyword>
<protein>
    <recommendedName>
        <fullName evidence="9">Hexosyltransferase</fullName>
        <ecNumber evidence="9">2.4.1.-</ecNumber>
    </recommendedName>
</protein>
<dbReference type="EC" id="2.4.1.-" evidence="9"/>
<dbReference type="Gene3D" id="3.90.550.50">
    <property type="match status" value="1"/>
</dbReference>
<evidence type="ECO:0000256" key="6">
    <source>
        <dbReference type="ARBA" id="ARBA00022989"/>
    </source>
</evidence>
<name>A0A8K0K8J0_LADFU</name>
<dbReference type="Pfam" id="PF05679">
    <property type="entry name" value="CHGN"/>
    <property type="match status" value="1"/>
</dbReference>
<dbReference type="InterPro" id="IPR008428">
    <property type="entry name" value="Chond_GalNAc"/>
</dbReference>
<keyword evidence="8 9" id="KW-0472">Membrane</keyword>
<dbReference type="AlphaFoldDB" id="A0A8K0K8J0"/>
<evidence type="ECO:0000256" key="5">
    <source>
        <dbReference type="ARBA" id="ARBA00022968"/>
    </source>
</evidence>
<comment type="similarity">
    <text evidence="2 9">Belongs to the chondroitin N-acetylgalactosaminyltransferase family.</text>
</comment>
<comment type="caution">
    <text evidence="11">The sequence shown here is derived from an EMBL/GenBank/DDBJ whole genome shotgun (WGS) entry which is preliminary data.</text>
</comment>
<keyword evidence="3 9" id="KW-0808">Transferase</keyword>
<dbReference type="EMBL" id="KZ308433">
    <property type="protein sequence ID" value="KAG8229514.1"/>
    <property type="molecule type" value="Genomic_DNA"/>
</dbReference>
<evidence type="ECO:0000256" key="2">
    <source>
        <dbReference type="ARBA" id="ARBA00009239"/>
    </source>
</evidence>
<sequence length="816" mass="92384">MFSTMSRNICHYFRQNTVFFVGLCIGISLSLIVTPFMEDECFFSIKNPKGSYSEHVSKRRSLSSDSEKDDFEPQINFAGKPKKASKTPQSLLRPRYYSTELGIREKLFVGVLTSKQNIHSRAVAINKTVSDTVNKIMFFIDSPGPQKLNISMPGILGFSDTRKILKPFHAIKYILDNLLDEFDFFYLVNDRTYIKARKLLSIVEKISVSKEVHMGDGRDSNQSPFCSLNAGLLLSHSVMEKIRGGLDWCVKNAFSDSDDDNVGRCILHSSGIPCSQNLFGEKYGSLHLDDDFDIERDLWQFTNSDKFQEAVSIFPVPNARTTYKLHAYFTRVELEANEQEIKRFKELIIEGEKNKLMPSNGSRTQSNIWPVGSQPGSQPNSRFDLLPWDYFTTSSLYPDSDFSSSRLLRGAELADIQYIINTTALYAEEQYQGRLRFRRLVNGYRRFDPSRGMDYILDLTFRNTSSGLEVQKRFEVAKPLGSSEIVPMPYVTENTRVTILLPISANNANWALEFIRAYSQSSSGGTGMGAWARSTYLLLALLYDPLLPGKGHKDDVFGKVKSEALAIAGALRSMQSGSSGGSGIAWVSLKSPSAGVQVPEFAIIDMAVKKVNQDSLMLYTRPNAIFHLDFMNRVRMNTILGWQVFSPIPFAEYHPDIVYTGPDFVTRPAELDVNKSYGHFDNLDTNHLSFYVKDYLIARKMIENSVPIVRADKDLAHGYGKPTEEYPSLYSMFVKASDLHILREALADKNQKNRLDSPLSPSCEPSLPAKTFAECIHHADWALGTRAQLGILLLQYREHKKWKNDFVEAFQFPVRK</sequence>
<evidence type="ECO:0000256" key="10">
    <source>
        <dbReference type="SAM" id="MobiDB-lite"/>
    </source>
</evidence>
<evidence type="ECO:0000256" key="4">
    <source>
        <dbReference type="ARBA" id="ARBA00022692"/>
    </source>
</evidence>
<feature type="transmembrane region" description="Helical" evidence="9">
    <location>
        <begin position="12"/>
        <end position="37"/>
    </location>
</feature>
<evidence type="ECO:0000256" key="7">
    <source>
        <dbReference type="ARBA" id="ARBA00023034"/>
    </source>
</evidence>
<dbReference type="PANTHER" id="PTHR12369">
    <property type="entry name" value="CHONDROITIN SYNTHASE"/>
    <property type="match status" value="1"/>
</dbReference>
<feature type="region of interest" description="Disordered" evidence="10">
    <location>
        <begin position="50"/>
        <end position="87"/>
    </location>
</feature>
<keyword evidence="6 9" id="KW-1133">Transmembrane helix</keyword>
<dbReference type="InterPro" id="IPR051227">
    <property type="entry name" value="CS_glycosyltransferase"/>
</dbReference>
<comment type="subcellular location">
    <subcellularLocation>
        <location evidence="1 9">Golgi apparatus</location>
        <location evidence="1 9">Golgi stack membrane</location>
        <topology evidence="1 9">Single-pass type II membrane protein</topology>
    </subcellularLocation>
</comment>